<dbReference type="OrthoDB" id="5563016at2759"/>
<evidence type="ECO:0000256" key="5">
    <source>
        <dbReference type="SAM" id="MobiDB-lite"/>
    </source>
</evidence>
<feature type="compositionally biased region" description="Polar residues" evidence="5">
    <location>
        <begin position="603"/>
        <end position="612"/>
    </location>
</feature>
<dbReference type="Pfam" id="PF03297">
    <property type="entry name" value="Ribosomal_S25"/>
    <property type="match status" value="1"/>
</dbReference>
<feature type="compositionally biased region" description="Low complexity" evidence="5">
    <location>
        <begin position="198"/>
        <end position="212"/>
    </location>
</feature>
<gene>
    <name evidence="6" type="ORF">M011DRAFT_480327</name>
</gene>
<feature type="region of interest" description="Disordered" evidence="5">
    <location>
        <begin position="703"/>
        <end position="723"/>
    </location>
</feature>
<feature type="compositionally biased region" description="Polar residues" evidence="5">
    <location>
        <begin position="634"/>
        <end position="650"/>
    </location>
</feature>
<evidence type="ECO:0000313" key="6">
    <source>
        <dbReference type="EMBL" id="KAF2744021.1"/>
    </source>
</evidence>
<feature type="compositionally biased region" description="Low complexity" evidence="5">
    <location>
        <begin position="300"/>
        <end position="317"/>
    </location>
</feature>
<feature type="region of interest" description="Disordered" evidence="5">
    <location>
        <begin position="149"/>
        <end position="228"/>
    </location>
</feature>
<keyword evidence="4" id="KW-0175">Coiled coil</keyword>
<feature type="compositionally biased region" description="Low complexity" evidence="5">
    <location>
        <begin position="101"/>
        <end position="120"/>
    </location>
</feature>
<dbReference type="EMBL" id="MU006592">
    <property type="protein sequence ID" value="KAF2744021.1"/>
    <property type="molecule type" value="Genomic_DNA"/>
</dbReference>
<feature type="compositionally biased region" description="Low complexity" evidence="5">
    <location>
        <begin position="170"/>
        <end position="185"/>
    </location>
</feature>
<evidence type="ECO:0000256" key="2">
    <source>
        <dbReference type="ARBA" id="ARBA00022980"/>
    </source>
</evidence>
<keyword evidence="7" id="KW-1185">Reference proteome</keyword>
<feature type="region of interest" description="Disordered" evidence="5">
    <location>
        <begin position="338"/>
        <end position="357"/>
    </location>
</feature>
<feature type="compositionally biased region" description="Polar residues" evidence="5">
    <location>
        <begin position="9"/>
        <end position="31"/>
    </location>
</feature>
<evidence type="ECO:0000256" key="4">
    <source>
        <dbReference type="SAM" id="Coils"/>
    </source>
</evidence>
<proteinExistence type="inferred from homology"/>
<feature type="compositionally biased region" description="Low complexity" evidence="5">
    <location>
        <begin position="37"/>
        <end position="46"/>
    </location>
</feature>
<accession>A0A6A6V3Y1</accession>
<feature type="compositionally biased region" description="Basic residues" evidence="5">
    <location>
        <begin position="709"/>
        <end position="718"/>
    </location>
</feature>
<name>A0A6A6V3Y1_9PLEO</name>
<protein>
    <recommendedName>
        <fullName evidence="8">40S ribosomal protein S25</fullName>
    </recommendedName>
</protein>
<feature type="compositionally biased region" description="Polar residues" evidence="5">
    <location>
        <begin position="187"/>
        <end position="197"/>
    </location>
</feature>
<dbReference type="AlphaFoldDB" id="A0A6A6V3Y1"/>
<dbReference type="Proteomes" id="UP000799440">
    <property type="component" value="Unassembled WGS sequence"/>
</dbReference>
<feature type="region of interest" description="Disordered" evidence="5">
    <location>
        <begin position="65"/>
        <end position="126"/>
    </location>
</feature>
<feature type="coiled-coil region" evidence="4">
    <location>
        <begin position="399"/>
        <end position="426"/>
    </location>
</feature>
<reference evidence="6" key="1">
    <citation type="journal article" date="2020" name="Stud. Mycol.">
        <title>101 Dothideomycetes genomes: a test case for predicting lifestyles and emergence of pathogens.</title>
        <authorList>
            <person name="Haridas S."/>
            <person name="Albert R."/>
            <person name="Binder M."/>
            <person name="Bloem J."/>
            <person name="Labutti K."/>
            <person name="Salamov A."/>
            <person name="Andreopoulos B."/>
            <person name="Baker S."/>
            <person name="Barry K."/>
            <person name="Bills G."/>
            <person name="Bluhm B."/>
            <person name="Cannon C."/>
            <person name="Castanera R."/>
            <person name="Culley D."/>
            <person name="Daum C."/>
            <person name="Ezra D."/>
            <person name="Gonzalez J."/>
            <person name="Henrissat B."/>
            <person name="Kuo A."/>
            <person name="Liang C."/>
            <person name="Lipzen A."/>
            <person name="Lutzoni F."/>
            <person name="Magnuson J."/>
            <person name="Mondo S."/>
            <person name="Nolan M."/>
            <person name="Ohm R."/>
            <person name="Pangilinan J."/>
            <person name="Park H.-J."/>
            <person name="Ramirez L."/>
            <person name="Alfaro M."/>
            <person name="Sun H."/>
            <person name="Tritt A."/>
            <person name="Yoshinaga Y."/>
            <person name="Zwiers L.-H."/>
            <person name="Turgeon B."/>
            <person name="Goodwin S."/>
            <person name="Spatafora J."/>
            <person name="Crous P."/>
            <person name="Grigoriev I."/>
        </authorList>
    </citation>
    <scope>NUCLEOTIDE SEQUENCE</scope>
    <source>
        <strain evidence="6">CBS 119925</strain>
    </source>
</reference>
<dbReference type="Gene3D" id="3.30.63.20">
    <property type="match status" value="1"/>
</dbReference>
<dbReference type="FunFam" id="3.30.63.20:FF:000001">
    <property type="entry name" value="40S ribosomal protein S25"/>
    <property type="match status" value="1"/>
</dbReference>
<evidence type="ECO:0000256" key="1">
    <source>
        <dbReference type="ARBA" id="ARBA00009106"/>
    </source>
</evidence>
<comment type="similarity">
    <text evidence="1">Belongs to the eukaryotic ribosomal protein eS25 family.</text>
</comment>
<sequence>MAQVLAPIVQTSPTITMLHSSPDAYQNPSATQPHPPRSSQMPRSSMYNAQGAAVGYRAVSAPIPPYAFSSTPQLRQEAKHVPSASSHSLPPTHPARTGKPSHTSSSSESTASTSGSSSRSMEPRKMAVDALSAATINLSTAVPDLTLTAVDTSAKPSPDRYRRGTRRTESSGAASSGTATPQASPLIGTTSSASPKLTNAMAAAPPTHPAATRPGHNRASSVDDMQVARPMGVEQAKRYRRRSLSGLDQNMQAAAAEPIAPLAAALVPPVKPSTPEFRPASSSSRQGSRPTSRQGHERAGSSGSASSIGSARPSSSRQNSDTPPAGSLRGASDAKRVIAPSPLSNPISPSEPPSPAVKQLHALNEKEASRGMKSRLRRAFSFGSAAELRRASAENNLSAERAKLRKDRYQNEQDAAQAAIVAKQEAAGIGAGIYSGQGGFNGSTDNLSISSAASSASIMLRKMGSGMKKGGRSIKGLFRPKSVIGVPAADGPIVQASAAQVSMVTAEAERQRVNVNADPREHSRGGTGYPKLERNSIDAERATAELNGLAAIALNEPSRKSIVGGDRERAEVLSSIKKGILKRTGTNSTASSPAARPADLSVTPKSSAPSTPNDEHTRPPPMQVPGDYFGNARHGNNSTRSLPNTPNMARSISFSPRIQFHDAWSSSEYDRRGDVATCNKLTPMLAQQIKEELNSFKMEMEAPAATGGKKQKKKWSKGKVKDKANHAVVLDKQTNDKLQKDVQSYRLITVATLVDRLKINGSLARKALADLEEKGTIKKVVGHSKLSIYTRAVGASE</sequence>
<dbReference type="InterPro" id="IPR004977">
    <property type="entry name" value="Ribosomal_eS25"/>
</dbReference>
<dbReference type="GO" id="GO:1990904">
    <property type="term" value="C:ribonucleoprotein complex"/>
    <property type="evidence" value="ECO:0007669"/>
    <property type="project" value="UniProtKB-KW"/>
</dbReference>
<feature type="region of interest" description="Disordered" evidence="5">
    <location>
        <begin position="266"/>
        <end position="333"/>
    </location>
</feature>
<evidence type="ECO:0000313" key="7">
    <source>
        <dbReference type="Proteomes" id="UP000799440"/>
    </source>
</evidence>
<dbReference type="PANTHER" id="PTHR12850">
    <property type="entry name" value="40S RIBOSOMAL PROTEIN S25"/>
    <property type="match status" value="1"/>
</dbReference>
<keyword evidence="2" id="KW-0689">Ribosomal protein</keyword>
<feature type="region of interest" description="Disordered" evidence="5">
    <location>
        <begin position="582"/>
        <end position="650"/>
    </location>
</feature>
<evidence type="ECO:0000256" key="3">
    <source>
        <dbReference type="ARBA" id="ARBA00023274"/>
    </source>
</evidence>
<feature type="compositionally biased region" description="Basic and acidic residues" evidence="5">
    <location>
        <begin position="157"/>
        <end position="169"/>
    </location>
</feature>
<feature type="compositionally biased region" description="Low complexity" evidence="5">
    <location>
        <begin position="278"/>
        <end position="293"/>
    </location>
</feature>
<feature type="region of interest" description="Disordered" evidence="5">
    <location>
        <begin position="1"/>
        <end position="48"/>
    </location>
</feature>
<keyword evidence="3" id="KW-0687">Ribonucleoprotein</keyword>
<organism evidence="6 7">
    <name type="scientific">Sporormia fimetaria CBS 119925</name>
    <dbReference type="NCBI Taxonomy" id="1340428"/>
    <lineage>
        <taxon>Eukaryota</taxon>
        <taxon>Fungi</taxon>
        <taxon>Dikarya</taxon>
        <taxon>Ascomycota</taxon>
        <taxon>Pezizomycotina</taxon>
        <taxon>Dothideomycetes</taxon>
        <taxon>Pleosporomycetidae</taxon>
        <taxon>Pleosporales</taxon>
        <taxon>Sporormiaceae</taxon>
        <taxon>Sporormia</taxon>
    </lineage>
</organism>
<evidence type="ECO:0008006" key="8">
    <source>
        <dbReference type="Google" id="ProtNLM"/>
    </source>
</evidence>
<dbReference type="GO" id="GO:0005840">
    <property type="term" value="C:ribosome"/>
    <property type="evidence" value="ECO:0007669"/>
    <property type="project" value="UniProtKB-KW"/>
</dbReference>